<dbReference type="OrthoDB" id="6077919at2759"/>
<feature type="domain" description="C2H2-type" evidence="13">
    <location>
        <begin position="2008"/>
        <end position="2035"/>
    </location>
</feature>
<dbReference type="FunFam" id="3.30.160.60:FF:000688">
    <property type="entry name" value="zinc finger protein 197 isoform X1"/>
    <property type="match status" value="3"/>
</dbReference>
<feature type="domain" description="C2H2-type" evidence="13">
    <location>
        <begin position="406"/>
        <end position="434"/>
    </location>
</feature>
<sequence length="2388" mass="274709">MEDKQGYNVLNPNGMKEQNNENRLDGTVMQQVSEHQNNMNMGMMDNMGLSMPIMMSSNAQQQITSVPMDNSGSSVQNVQPVAGPSTQTTHDQITQNQTDTPTQQEEEEESSEEEENSDDECDGDEGLPIKEESEEDPNNSRTIEPTTFVNVSLACDEAGPSGLQQQKIADMPEMVMSQTADVDPKTGKPTADISVNEATSNRISVIISVSKRREEKKSQEKDCEKEKRNSFGCDVCPRHFKNKYSLKQHKLTHTVGIVRGRETSVKKNPAFTAAAEPRNQALPCGKCNFRCNKRSTMIAHLAEKHEGTADDDRFASSRQKFNCIVCDVVFSRKETLRSHFVRKHTQHYDYSCNYCGKEFKIKGDLTTHIRLKHQEEPVVCDVCGKTCRNSHSLYTHQKHAHYKAKYECPQCHRRLVTQENLNQHILTQHEKKEKSVCEECGKTFFENHDLKKHMRIHTGDKPYICTVCDRAFARHSSLNQHLLLHTGERIYACDVCDKSFAQKAGLICHRKIHTGAYNPRGIFIFDNESLVMKKWQILEFDGKPYYAFVPEGDSPLPDEDIPGQVDEQLEEEVEGEELEEEVEEMEYDNISIEVKEECQFKGEEYDSLDEKYNVESILNGNVEEIEELKGTIKPITLNGISETVDDKTVGDLYQVKVQGSMVTIEKLASNPEVDAKPSGSIVQTIEKLASNLEVDTKPSGSMVTIEKLASNPEVNTEASGSMVTIEKLASNSEVDTEASEDQTEDENDDEGEVEYLEEAMVDVPSVPSSNNATPPKMPSPKKTPSEIVKCKLCSEIFDTVLAFRKHVAWSHKKKICIKEDGAYICAVCGFRTPKKSSFIAHLDRKHDTWSRKRPSATKFPCSACGFVCRSKHSLQSHFTRKHTDNYEHQCNFCTKKFKVKGDLTNHIRFHHKEKPIKCDVCGKQCLNSGSLYVHQKWAHYKPKYECHICKRRMVTQENLDQHLLTQHEQRDKIVCAECGKTFTKKDSFKRHMVVHTGCKPHSCMICSKPFARRSQLRQHLLIHTGKRPFVCDICGKAFTQKPGLICHRKTHPGPHPPLPVMPIADIVKEFTDGYVQESKGCKKENFDEDIVDPLNVESNVQKPFVGIECEWTKGEKSLTEHEGRPSEKMSASLTREKLGSRIVTEENRPTRKKTTCVECDHCRRKFLKKSNLAEHLKQHRHKCADCPKTFSLRRYLVSHVEKNHRQQMYECSVCKYKSNNKGTLKNHYIRLHTSNYDYACDTCGKQFKIKKALNHHVKQNHSEAPPIVCDVCGHFSKNLHALKAHMKYRHYKPEFVCRICRRGMTTQENLEQHLTWHETREKVLCPTCGKRFRGRDLDSHMRVHTGVKPFPCPVCGKTFRRQTAQEQHVLIHTGKRPYICDICGQAFAQKPGLICHRKRHPGPLPPLPVVSIKNIVTDDSPVDPLNIVDAESIECVPEYDLLSNRIKRHIARKRKTREDTKKQNLNRDKVDKKKPKFSLECATCGQRFSQKATMVVHMSLHKYQCQTCCQSFSLKRELKRHVMNVHGPLLYPCSICEYKSNNKCTLKDHFIRKHTSGFQHSCTVCKKEFKIKNDLKQHMNQVHSGEPPIICSICGHACKNVPAIKAHMKYRHYKPAYECKICKRGLTTQENLDQHLIWHERKEKVVCPTCGKTFGQKRDLDLHLRIHQGIRPFSCPVCGKTFPRKTAQEQHILIHTGKKPYICDICGHTFAQKPGLICHRKRHPGPLPPLPVVSIKKIIMDFTQELMHILLSSPSFRQRRGGRLRAMHQCVKCGARFRHTRKLVEHLKNLHNIDRAFSCDECNKTFRSPMNIARHKLIHTGLKAFTCDLCEYSTNQKSNLECHRRRHAKDYSFKCETCGRGFFHRAEYLDHQNAHTNKRLYRCEHCCKNYLYKKNLSVHLVTHHAGKHAAAVTRSARTRHACKFCPERFVYKRLLERHMKNQHGFADAPAKHLCDLCGAELSSMRRLLVHKRNHAGERIFECDTCDKRFASKENLSIHKRTHTGDKPHVCQQCGRGFTQRTSLVLHLRYHSDQRPYQCLDCGKGFVSNTLLKRHRKVHEKIVHQWTNNHDLKVKNEDLPDIGQKFEGGEKVCELCQAKFHFVTRLVAHLRIAHGILRPFKCVTCDKNYPQQFMLNAHVKKSHTPKTAPCNQCSFMGVNVTDVERHRRRRHRAPPKFTCEICSQDFADKDTLIAHTTMHDFMRYQRCNACGSIFNDVYSLKEHNRLYHYDPASDEKSFEEPNENESEHKCDVCGRAYKYKSMLKQHKIRAHGDQSNHERRRYLCALCGKELKTAKGLEIHNRSHTGEKPYTCEVCGKCFACETLLRTHKVTHTGERKYSCDQCGKAFTQRSTLVVHKRYHTGERPYVCPRCGKGFVTRTVLNTHMKSCR</sequence>
<feature type="domain" description="C2H2-type" evidence="13">
    <location>
        <begin position="1378"/>
        <end position="1405"/>
    </location>
</feature>
<feature type="domain" description="C2H2-type" evidence="13">
    <location>
        <begin position="2036"/>
        <end position="2058"/>
    </location>
</feature>
<feature type="domain" description="C2H2-type" evidence="13">
    <location>
        <begin position="1181"/>
        <end position="1209"/>
    </location>
</feature>
<keyword evidence="8" id="KW-0804">Transcription</keyword>
<feature type="domain" description="C2H2-type" evidence="13">
    <location>
        <begin position="1853"/>
        <end position="1880"/>
    </location>
</feature>
<evidence type="ECO:0000256" key="12">
    <source>
        <dbReference type="SAM" id="MobiDB-lite"/>
    </source>
</evidence>
<dbReference type="RefSeq" id="XP_024876963.1">
    <property type="nucleotide sequence ID" value="XM_025021195.1"/>
</dbReference>
<evidence type="ECO:0000256" key="5">
    <source>
        <dbReference type="ARBA" id="ARBA00022833"/>
    </source>
</evidence>
<evidence type="ECO:0000256" key="8">
    <source>
        <dbReference type="ARBA" id="ARBA00023163"/>
    </source>
</evidence>
<feature type="domain" description="C2H2-type" evidence="13">
    <location>
        <begin position="2119"/>
        <end position="2147"/>
    </location>
</feature>
<dbReference type="FunFam" id="3.30.160.60:FF:001450">
    <property type="entry name" value="zinc finger protein 774"/>
    <property type="match status" value="1"/>
</dbReference>
<evidence type="ECO:0000256" key="4">
    <source>
        <dbReference type="ARBA" id="ARBA00022771"/>
    </source>
</evidence>
<dbReference type="PROSITE" id="PS50157">
    <property type="entry name" value="ZINC_FINGER_C2H2_2"/>
    <property type="match status" value="49"/>
</dbReference>
<dbReference type="GO" id="GO:0030674">
    <property type="term" value="F:protein-macromolecule adaptor activity"/>
    <property type="evidence" value="ECO:0007669"/>
    <property type="project" value="UniProtKB-ARBA"/>
</dbReference>
<evidence type="ECO:0000313" key="15">
    <source>
        <dbReference type="RefSeq" id="XP_024876963.1"/>
    </source>
</evidence>
<feature type="domain" description="C2H2-type" evidence="13">
    <location>
        <begin position="1209"/>
        <end position="1237"/>
    </location>
</feature>
<keyword evidence="2" id="KW-0479">Metal-binding</keyword>
<dbReference type="FunFam" id="3.30.160.60:FF:000512">
    <property type="entry name" value="zinc finger protein 197 isoform X1"/>
    <property type="match status" value="1"/>
</dbReference>
<reference evidence="15" key="1">
    <citation type="submission" date="2025-08" db="UniProtKB">
        <authorList>
            <consortium name="RefSeq"/>
        </authorList>
    </citation>
    <scope>IDENTIFICATION</scope>
    <source>
        <tissue evidence="15">Whole body</tissue>
    </source>
</reference>
<accession>A0A6J1Q5L4</accession>
<feature type="domain" description="C2H2-type" evidence="13">
    <location>
        <begin position="1001"/>
        <end position="1028"/>
    </location>
</feature>
<dbReference type="GO" id="GO:0048598">
    <property type="term" value="P:embryonic morphogenesis"/>
    <property type="evidence" value="ECO:0007669"/>
    <property type="project" value="UniProtKB-ARBA"/>
</dbReference>
<feature type="domain" description="C2H2-type" evidence="13">
    <location>
        <begin position="1673"/>
        <end position="1700"/>
    </location>
</feature>
<dbReference type="FunFam" id="3.30.160.60:FF:000016">
    <property type="entry name" value="zinc finger protein 37 homolog"/>
    <property type="match status" value="1"/>
</dbReference>
<feature type="domain" description="C2H2-type" evidence="13">
    <location>
        <begin position="491"/>
        <end position="518"/>
    </location>
</feature>
<keyword evidence="3" id="KW-0677">Repeat</keyword>
<dbReference type="FunFam" id="3.30.160.60:FF:000065">
    <property type="entry name" value="B-cell CLL/lymphoma 6, member B"/>
    <property type="match status" value="1"/>
</dbReference>
<feature type="domain" description="C2H2-type" evidence="13">
    <location>
        <begin position="321"/>
        <end position="349"/>
    </location>
</feature>
<feature type="domain" description="C2H2-type" evidence="13">
    <location>
        <begin position="1503"/>
        <end position="1526"/>
    </location>
</feature>
<dbReference type="GeneID" id="112457896"/>
<feature type="domain" description="C2H2-type" evidence="13">
    <location>
        <begin position="2281"/>
        <end position="2308"/>
    </location>
</feature>
<feature type="domain" description="C2H2-type" evidence="13">
    <location>
        <begin position="1645"/>
        <end position="1672"/>
    </location>
</feature>
<feature type="domain" description="C2H2-type" evidence="13">
    <location>
        <begin position="916"/>
        <end position="944"/>
    </location>
</feature>
<feature type="domain" description="C2H2-type" evidence="13">
    <location>
        <begin position="888"/>
        <end position="915"/>
    </location>
</feature>
<feature type="domain" description="C2H2-type" evidence="13">
    <location>
        <begin position="231"/>
        <end position="254"/>
    </location>
</feature>
<evidence type="ECO:0000256" key="2">
    <source>
        <dbReference type="ARBA" id="ARBA00022723"/>
    </source>
</evidence>
<dbReference type="FunFam" id="3.30.160.60:FF:000275">
    <property type="entry name" value="zinc finger protein 90 homolog"/>
    <property type="match status" value="1"/>
</dbReference>
<dbReference type="PANTHER" id="PTHR24379">
    <property type="entry name" value="KRAB AND ZINC FINGER DOMAIN-CONTAINING"/>
    <property type="match status" value="1"/>
</dbReference>
<dbReference type="PROSITE" id="PS00028">
    <property type="entry name" value="ZINC_FINGER_C2H2_1"/>
    <property type="match status" value="42"/>
</dbReference>
<feature type="compositionally biased region" description="Polar residues" evidence="12">
    <location>
        <begin position="59"/>
        <end position="103"/>
    </location>
</feature>
<feature type="domain" description="C2H2-type" evidence="13">
    <location>
        <begin position="1157"/>
        <end position="1179"/>
    </location>
</feature>
<feature type="domain" description="C2H2-type" evidence="13">
    <location>
        <begin position="2365"/>
        <end position="2388"/>
    </location>
</feature>
<dbReference type="GO" id="GO:0008270">
    <property type="term" value="F:zinc ion binding"/>
    <property type="evidence" value="ECO:0007669"/>
    <property type="project" value="UniProtKB-KW"/>
</dbReference>
<dbReference type="InterPro" id="IPR036236">
    <property type="entry name" value="Znf_C2H2_sf"/>
</dbReference>
<feature type="domain" description="C2H2-type" evidence="13">
    <location>
        <begin position="2247"/>
        <end position="2275"/>
    </location>
</feature>
<dbReference type="SMART" id="SM00355">
    <property type="entry name" value="ZnF_C2H2"/>
    <property type="match status" value="56"/>
</dbReference>
<evidence type="ECO:0000313" key="14">
    <source>
        <dbReference type="Proteomes" id="UP000504618"/>
    </source>
</evidence>
<feature type="domain" description="C2H2-type" evidence="13">
    <location>
        <begin position="1920"/>
        <end position="1943"/>
    </location>
</feature>
<evidence type="ECO:0000256" key="6">
    <source>
        <dbReference type="ARBA" id="ARBA00023015"/>
    </source>
</evidence>
<feature type="domain" description="C2H2-type" evidence="13">
    <location>
        <begin position="1029"/>
        <end position="1056"/>
    </location>
</feature>
<proteinExistence type="predicted"/>
<dbReference type="Pfam" id="PF00096">
    <property type="entry name" value="zf-C2H2"/>
    <property type="match status" value="18"/>
</dbReference>
<gene>
    <name evidence="15" type="primary">LOC112457896</name>
</gene>
<dbReference type="FunFam" id="3.30.160.60:FF:002343">
    <property type="entry name" value="Zinc finger protein 33A"/>
    <property type="match status" value="1"/>
</dbReference>
<feature type="domain" description="C2H2-type" evidence="13">
    <location>
        <begin position="2204"/>
        <end position="2232"/>
    </location>
</feature>
<evidence type="ECO:0000256" key="7">
    <source>
        <dbReference type="ARBA" id="ARBA00023125"/>
    </source>
</evidence>
<feature type="domain" description="C2H2-type" evidence="13">
    <location>
        <begin position="2309"/>
        <end position="2336"/>
    </location>
</feature>
<dbReference type="FunFam" id="3.30.160.60:FF:000624">
    <property type="entry name" value="zinc finger protein 697"/>
    <property type="match status" value="2"/>
</dbReference>
<dbReference type="Proteomes" id="UP000504618">
    <property type="component" value="Unplaced"/>
</dbReference>
<dbReference type="FunFam" id="3.30.160.60:FF:000446">
    <property type="entry name" value="Zinc finger protein"/>
    <property type="match status" value="1"/>
</dbReference>
<feature type="domain" description="C2H2-type" evidence="13">
    <location>
        <begin position="463"/>
        <end position="490"/>
    </location>
</feature>
<keyword evidence="9" id="KW-0539">Nucleus</keyword>
<feature type="region of interest" description="Disordered" evidence="12">
    <location>
        <begin position="1"/>
        <end position="22"/>
    </location>
</feature>
<protein>
    <submittedName>
        <fullName evidence="15">Uncharacterized protein LOC112457896</fullName>
    </submittedName>
</protein>
<dbReference type="FunFam" id="3.30.160.60:FF:000882">
    <property type="entry name" value="Predicted gene, 21060"/>
    <property type="match status" value="1"/>
</dbReference>
<evidence type="ECO:0000256" key="10">
    <source>
        <dbReference type="PROSITE-ProRule" id="PRU00042"/>
    </source>
</evidence>
<evidence type="ECO:0000259" key="13">
    <source>
        <dbReference type="PROSITE" id="PS50157"/>
    </source>
</evidence>
<feature type="coiled-coil region" evidence="11">
    <location>
        <begin position="566"/>
        <end position="595"/>
    </location>
</feature>
<feature type="domain" description="C2H2-type" evidence="13">
    <location>
        <begin position="1952"/>
        <end position="1979"/>
    </location>
</feature>
<feature type="compositionally biased region" description="Acidic residues" evidence="12">
    <location>
        <begin position="104"/>
        <end position="125"/>
    </location>
</feature>
<dbReference type="PANTHER" id="PTHR24379:SF127">
    <property type="entry name" value="BLOODY FINGERS-RELATED"/>
    <property type="match status" value="1"/>
</dbReference>
<dbReference type="Pfam" id="PF12874">
    <property type="entry name" value="zf-met"/>
    <property type="match status" value="1"/>
</dbReference>
<feature type="region of interest" description="Disordered" evidence="12">
    <location>
        <begin position="59"/>
        <end position="144"/>
    </location>
</feature>
<feature type="domain" description="C2H2-type" evidence="13">
    <location>
        <begin position="2337"/>
        <end position="2364"/>
    </location>
</feature>
<dbReference type="GO" id="GO:0003677">
    <property type="term" value="F:DNA binding"/>
    <property type="evidence" value="ECO:0007669"/>
    <property type="project" value="UniProtKB-KW"/>
</dbReference>
<keyword evidence="6" id="KW-0805">Transcription regulation</keyword>
<feature type="domain" description="C2H2-type" evidence="13">
    <location>
        <begin position="1881"/>
        <end position="1909"/>
    </location>
</feature>
<comment type="subcellular location">
    <subcellularLocation>
        <location evidence="1">Nucleus</location>
    </subcellularLocation>
</comment>
<feature type="domain" description="C2H2-type" evidence="13">
    <location>
        <begin position="1350"/>
        <end position="1377"/>
    </location>
</feature>
<feature type="domain" description="C2H2-type" evidence="13">
    <location>
        <begin position="350"/>
        <end position="377"/>
    </location>
</feature>
<dbReference type="SUPFAM" id="SSF57667">
    <property type="entry name" value="beta-beta-alpha zinc fingers"/>
    <property type="match status" value="25"/>
</dbReference>
<keyword evidence="11" id="KW-0175">Coiled coil</keyword>
<keyword evidence="7" id="KW-0238">DNA-binding</keyword>
<feature type="region of interest" description="Disordered" evidence="12">
    <location>
        <begin position="730"/>
        <end position="750"/>
    </location>
</feature>
<feature type="domain" description="C2H2-type" evidence="13">
    <location>
        <begin position="1825"/>
        <end position="1852"/>
    </location>
</feature>
<keyword evidence="5" id="KW-0862">Zinc</keyword>
<feature type="domain" description="C2H2-type" evidence="13">
    <location>
        <begin position="1323"/>
        <end position="1349"/>
    </location>
</feature>
<keyword evidence="14" id="KW-1185">Reference proteome</keyword>
<feature type="domain" description="C2H2-type" evidence="13">
    <location>
        <begin position="973"/>
        <end position="1000"/>
    </location>
</feature>
<feature type="domain" description="C2H2-type" evidence="13">
    <location>
        <begin position="1560"/>
        <end position="1588"/>
    </location>
</feature>
<keyword evidence="4 10" id="KW-0863">Zinc-finger</keyword>
<dbReference type="GO" id="GO:0006355">
    <property type="term" value="P:regulation of DNA-templated transcription"/>
    <property type="evidence" value="ECO:0007669"/>
    <property type="project" value="UniProtKB-ARBA"/>
</dbReference>
<evidence type="ECO:0000256" key="1">
    <source>
        <dbReference type="ARBA" id="ARBA00004123"/>
    </source>
</evidence>
<feature type="domain" description="C2H2-type" evidence="13">
    <location>
        <begin position="1238"/>
        <end position="1266"/>
    </location>
</feature>
<feature type="domain" description="C2H2-type" evidence="13">
    <location>
        <begin position="2176"/>
        <end position="2203"/>
    </location>
</feature>
<feature type="domain" description="C2H2-type" evidence="13">
    <location>
        <begin position="1701"/>
        <end position="1728"/>
    </location>
</feature>
<dbReference type="GO" id="GO:0005634">
    <property type="term" value="C:nucleus"/>
    <property type="evidence" value="ECO:0007669"/>
    <property type="project" value="UniProtKB-SubCell"/>
</dbReference>
<feature type="domain" description="C2H2-type" evidence="13">
    <location>
        <begin position="435"/>
        <end position="462"/>
    </location>
</feature>
<feature type="domain" description="C2H2-type" evidence="13">
    <location>
        <begin position="1295"/>
        <end position="1322"/>
    </location>
</feature>
<feature type="domain" description="C2H2-type" evidence="13">
    <location>
        <begin position="1797"/>
        <end position="1824"/>
    </location>
</feature>
<feature type="compositionally biased region" description="Acidic residues" evidence="12">
    <location>
        <begin position="734"/>
        <end position="750"/>
    </location>
</feature>
<feature type="domain" description="C2H2-type" evidence="13">
    <location>
        <begin position="1479"/>
        <end position="1501"/>
    </location>
</feature>
<feature type="domain" description="C2H2-type" evidence="13">
    <location>
        <begin position="1617"/>
        <end position="1644"/>
    </location>
</feature>
<dbReference type="Gene3D" id="3.30.160.60">
    <property type="entry name" value="Classic Zinc Finger"/>
    <property type="match status" value="38"/>
</dbReference>
<dbReference type="InterPro" id="IPR013087">
    <property type="entry name" value="Znf_C2H2_type"/>
</dbReference>
<feature type="domain" description="C2H2-type" evidence="13">
    <location>
        <begin position="378"/>
        <end position="406"/>
    </location>
</feature>
<feature type="domain" description="C2H2-type" evidence="13">
    <location>
        <begin position="944"/>
        <end position="972"/>
    </location>
</feature>
<evidence type="ECO:0000256" key="9">
    <source>
        <dbReference type="ARBA" id="ARBA00023242"/>
    </source>
</evidence>
<evidence type="ECO:0000256" key="3">
    <source>
        <dbReference type="ARBA" id="ARBA00022737"/>
    </source>
</evidence>
<feature type="domain" description="C2H2-type" evidence="13">
    <location>
        <begin position="859"/>
        <end position="887"/>
    </location>
</feature>
<dbReference type="FunFam" id="3.30.160.60:FF:001004">
    <property type="entry name" value="Zinc finger protein 426"/>
    <property type="match status" value="1"/>
</dbReference>
<dbReference type="FunFam" id="3.30.160.60:FF:000100">
    <property type="entry name" value="Zinc finger 45-like"/>
    <property type="match status" value="2"/>
</dbReference>
<feature type="domain" description="C2H2-type" evidence="13">
    <location>
        <begin position="1768"/>
        <end position="1796"/>
    </location>
</feature>
<organism evidence="14 15">
    <name type="scientific">Temnothorax curvispinosus</name>
    <dbReference type="NCBI Taxonomy" id="300111"/>
    <lineage>
        <taxon>Eukaryota</taxon>
        <taxon>Metazoa</taxon>
        <taxon>Ecdysozoa</taxon>
        <taxon>Arthropoda</taxon>
        <taxon>Hexapoda</taxon>
        <taxon>Insecta</taxon>
        <taxon>Pterygota</taxon>
        <taxon>Neoptera</taxon>
        <taxon>Endopterygota</taxon>
        <taxon>Hymenoptera</taxon>
        <taxon>Apocrita</taxon>
        <taxon>Aculeata</taxon>
        <taxon>Formicoidea</taxon>
        <taxon>Formicidae</taxon>
        <taxon>Myrmicinae</taxon>
        <taxon>Temnothorax</taxon>
    </lineage>
</organism>
<feature type="domain" description="C2H2-type" evidence="13">
    <location>
        <begin position="1980"/>
        <end position="2007"/>
    </location>
</feature>
<name>A0A6J1Q5L4_9HYME</name>
<feature type="domain" description="C2H2-type" evidence="13">
    <location>
        <begin position="2090"/>
        <end position="2118"/>
    </location>
</feature>
<evidence type="ECO:0000256" key="11">
    <source>
        <dbReference type="SAM" id="Coils"/>
    </source>
</evidence>